<feature type="domain" description="Threonine/serine exporter-like N-terminal" evidence="8">
    <location>
        <begin position="41"/>
        <end position="284"/>
    </location>
</feature>
<dbReference type="Proteomes" id="UP000323274">
    <property type="component" value="Unassembled WGS sequence"/>
</dbReference>
<gene>
    <name evidence="10" type="ORF">LCIT_05090</name>
</gene>
<dbReference type="InterPro" id="IPR024528">
    <property type="entry name" value="ThrE_2"/>
</dbReference>
<evidence type="ECO:0000256" key="4">
    <source>
        <dbReference type="ARBA" id="ARBA00022989"/>
    </source>
</evidence>
<dbReference type="AlphaFoldDB" id="A0A5A5TXM6"/>
<dbReference type="GO" id="GO:0022857">
    <property type="term" value="F:transmembrane transporter activity"/>
    <property type="evidence" value="ECO:0007669"/>
    <property type="project" value="InterPro"/>
</dbReference>
<protein>
    <submittedName>
        <fullName evidence="10">Membrane protein</fullName>
    </submittedName>
</protein>
<evidence type="ECO:0000256" key="6">
    <source>
        <dbReference type="ARBA" id="ARBA00034125"/>
    </source>
</evidence>
<dbReference type="PANTHER" id="PTHR34390:SF2">
    <property type="entry name" value="SUCCINATE TRANSPORTER SUBUNIT YJJP-RELATED"/>
    <property type="match status" value="1"/>
</dbReference>
<evidence type="ECO:0000256" key="1">
    <source>
        <dbReference type="ARBA" id="ARBA00004651"/>
    </source>
</evidence>
<feature type="transmembrane region" description="Helical" evidence="7">
    <location>
        <begin position="231"/>
        <end position="253"/>
    </location>
</feature>
<sequence>MSRMLLNRPNNMLLDWHLLLDDTSKNRLIKDAALNEKALVVGRVGLILLSCGTGAWRVREAMNSIATNLGIICVADVGFTSINLSCFDSAREAYSQTYVLSGTGVNTDKLSTIDKFVKNFGQQLETLTVAGVHDQLETINKKTANYNPVINGLAAALACSCFIFLLGGGIPEMIGSFIGAGVGNLVKSLMTRKHYSTLIRLGIAVAVAGLAYVGAFHLMRIFIDLPLSHESGYIGAMLFVIPGFPFITSMLDISKLDMRSGIERLSYATMITVVSALVGWVIAASAKFYPADFVVLPLTTNQIIILQLIASFGGVFGFSVMFNSPINIAITASLIGAVANTTRLSLISLYHVQPSWAAFIGALMAGVLASIVNHYKGYPRITLTVPAIVIMVPGLYIYKAIYYIGFNQLATGLLWLNKAILIILFLPLGLFVARSLLDYKWQHFN</sequence>
<feature type="transmembrane region" description="Helical" evidence="7">
    <location>
        <begin position="387"/>
        <end position="406"/>
    </location>
</feature>
<feature type="transmembrane region" description="Helical" evidence="7">
    <location>
        <begin position="412"/>
        <end position="433"/>
    </location>
</feature>
<feature type="transmembrane region" description="Helical" evidence="7">
    <location>
        <begin position="303"/>
        <end position="322"/>
    </location>
</feature>
<dbReference type="GO" id="GO:0005886">
    <property type="term" value="C:plasma membrane"/>
    <property type="evidence" value="ECO:0007669"/>
    <property type="project" value="UniProtKB-SubCell"/>
</dbReference>
<dbReference type="GO" id="GO:0015744">
    <property type="term" value="P:succinate transport"/>
    <property type="evidence" value="ECO:0007669"/>
    <property type="project" value="TreeGrafter"/>
</dbReference>
<dbReference type="RefSeq" id="WP_149333859.1">
    <property type="nucleotide sequence ID" value="NZ_BJJW01000002.1"/>
</dbReference>
<evidence type="ECO:0000256" key="2">
    <source>
        <dbReference type="ARBA" id="ARBA00022475"/>
    </source>
</evidence>
<comment type="caution">
    <text evidence="10">The sequence shown here is derived from an EMBL/GenBank/DDBJ whole genome shotgun (WGS) entry which is preliminary data.</text>
</comment>
<comment type="similarity">
    <text evidence="6">Belongs to the ThrE exporter (TC 2.A.79) family.</text>
</comment>
<feature type="domain" description="Threonine/Serine exporter ThrE" evidence="9">
    <location>
        <begin position="307"/>
        <end position="434"/>
    </location>
</feature>
<comment type="subcellular location">
    <subcellularLocation>
        <location evidence="1">Cell membrane</location>
        <topology evidence="1">Multi-pass membrane protein</topology>
    </subcellularLocation>
</comment>
<name>A0A5A5TXM6_LEUCI</name>
<organism evidence="10 11">
    <name type="scientific">Leuconostoc citreum</name>
    <dbReference type="NCBI Taxonomy" id="33964"/>
    <lineage>
        <taxon>Bacteria</taxon>
        <taxon>Bacillati</taxon>
        <taxon>Bacillota</taxon>
        <taxon>Bacilli</taxon>
        <taxon>Lactobacillales</taxon>
        <taxon>Lactobacillaceae</taxon>
        <taxon>Leuconostoc</taxon>
    </lineage>
</organism>
<accession>A0A5A5TXM6</accession>
<dbReference type="PANTHER" id="PTHR34390">
    <property type="entry name" value="UPF0442 PROTEIN YJJB-RELATED"/>
    <property type="match status" value="1"/>
</dbReference>
<keyword evidence="4 7" id="KW-1133">Transmembrane helix</keyword>
<evidence type="ECO:0000313" key="11">
    <source>
        <dbReference type="Proteomes" id="UP000323274"/>
    </source>
</evidence>
<keyword evidence="5 7" id="KW-0472">Membrane</keyword>
<evidence type="ECO:0000256" key="5">
    <source>
        <dbReference type="ARBA" id="ARBA00023136"/>
    </source>
</evidence>
<evidence type="ECO:0000259" key="9">
    <source>
        <dbReference type="Pfam" id="PF12821"/>
    </source>
</evidence>
<dbReference type="Pfam" id="PF06738">
    <property type="entry name" value="ThrE"/>
    <property type="match status" value="1"/>
</dbReference>
<evidence type="ECO:0000256" key="3">
    <source>
        <dbReference type="ARBA" id="ARBA00022692"/>
    </source>
</evidence>
<feature type="transmembrane region" description="Helical" evidence="7">
    <location>
        <begin position="197"/>
        <end position="219"/>
    </location>
</feature>
<dbReference type="EMBL" id="BJJW01000002">
    <property type="protein sequence ID" value="GDZ83267.1"/>
    <property type="molecule type" value="Genomic_DNA"/>
</dbReference>
<feature type="transmembrane region" description="Helical" evidence="7">
    <location>
        <begin position="265"/>
        <end position="283"/>
    </location>
</feature>
<evidence type="ECO:0000259" key="8">
    <source>
        <dbReference type="Pfam" id="PF06738"/>
    </source>
</evidence>
<reference evidence="10 11" key="1">
    <citation type="submission" date="2019-04" db="EMBL/GenBank/DDBJ databases">
        <title>A pseudo-fructophilic Leuconostoc citreum strain F192-5 isolated from peel of satsuma mandarin: the first report for isolation and characterization of strain-dependent fructophilic-like characteristics.</title>
        <authorList>
            <person name="Maeno S."/>
            <person name="Tanizawa Y."/>
            <person name="Kajikawa A."/>
            <person name="Kanesaki Y."/>
            <person name="Kubota E."/>
            <person name="Arita M."/>
            <person name="Leon D."/>
            <person name="Endo A."/>
        </authorList>
    </citation>
    <scope>NUCLEOTIDE SEQUENCE [LARGE SCALE GENOMIC DNA]</scope>
    <source>
        <strain evidence="10 11">F192-5</strain>
    </source>
</reference>
<keyword evidence="3 7" id="KW-0812">Transmembrane</keyword>
<dbReference type="Pfam" id="PF12821">
    <property type="entry name" value="ThrE_2"/>
    <property type="match status" value="1"/>
</dbReference>
<keyword evidence="2" id="KW-1003">Cell membrane</keyword>
<dbReference type="InterPro" id="IPR050539">
    <property type="entry name" value="ThrE_Dicarb/AminoAcid_Exp"/>
</dbReference>
<evidence type="ECO:0000313" key="10">
    <source>
        <dbReference type="EMBL" id="GDZ83267.1"/>
    </source>
</evidence>
<feature type="transmembrane region" description="Helical" evidence="7">
    <location>
        <begin position="173"/>
        <end position="190"/>
    </location>
</feature>
<proteinExistence type="inferred from homology"/>
<evidence type="ECO:0000256" key="7">
    <source>
        <dbReference type="SAM" id="Phobius"/>
    </source>
</evidence>
<dbReference type="InterPro" id="IPR010619">
    <property type="entry name" value="ThrE-like_N"/>
</dbReference>
<feature type="transmembrane region" description="Helical" evidence="7">
    <location>
        <begin position="356"/>
        <end position="375"/>
    </location>
</feature>